<dbReference type="Proteomes" id="UP000554482">
    <property type="component" value="Unassembled WGS sequence"/>
</dbReference>
<sequence>MCAGIIELSNALIYGNRLRFGSLEIAEVKLKLASALPNTPWVKEKQRSRRNLLTKSETYVAWDGILLRIMLSTRQEGFGYAGMVMTR</sequence>
<accession>A0A7J6X9V6</accession>
<dbReference type="EMBL" id="JABWDY010002544">
    <property type="protein sequence ID" value="KAF5206576.1"/>
    <property type="molecule type" value="Genomic_DNA"/>
</dbReference>
<reference evidence="1 2" key="1">
    <citation type="submission" date="2020-06" db="EMBL/GenBank/DDBJ databases">
        <title>Transcriptomic and genomic resources for Thalictrum thalictroides and T. hernandezii: Facilitating candidate gene discovery in an emerging model plant lineage.</title>
        <authorList>
            <person name="Arias T."/>
            <person name="Riano-Pachon D.M."/>
            <person name="Di Stilio V.S."/>
        </authorList>
    </citation>
    <scope>NUCLEOTIDE SEQUENCE [LARGE SCALE GENOMIC DNA]</scope>
    <source>
        <strain evidence="2">cv. WT478/WT964</strain>
        <tissue evidence="1">Leaves</tissue>
    </source>
</reference>
<evidence type="ECO:0000313" key="1">
    <source>
        <dbReference type="EMBL" id="KAF5206576.1"/>
    </source>
</evidence>
<evidence type="ECO:0000313" key="2">
    <source>
        <dbReference type="Proteomes" id="UP000554482"/>
    </source>
</evidence>
<feature type="non-terminal residue" evidence="1">
    <location>
        <position position="1"/>
    </location>
</feature>
<protein>
    <submittedName>
        <fullName evidence="1">Uncharacterized protein</fullName>
    </submittedName>
</protein>
<name>A0A7J6X9V6_THATH</name>
<proteinExistence type="predicted"/>
<comment type="caution">
    <text evidence="1">The sequence shown here is derived from an EMBL/GenBank/DDBJ whole genome shotgun (WGS) entry which is preliminary data.</text>
</comment>
<gene>
    <name evidence="1" type="ORF">FRX31_003836</name>
</gene>
<dbReference type="OrthoDB" id="306218at2759"/>
<keyword evidence="2" id="KW-1185">Reference proteome</keyword>
<dbReference type="AlphaFoldDB" id="A0A7J6X9V6"/>
<organism evidence="1 2">
    <name type="scientific">Thalictrum thalictroides</name>
    <name type="common">Rue-anemone</name>
    <name type="synonym">Anemone thalictroides</name>
    <dbReference type="NCBI Taxonomy" id="46969"/>
    <lineage>
        <taxon>Eukaryota</taxon>
        <taxon>Viridiplantae</taxon>
        <taxon>Streptophyta</taxon>
        <taxon>Embryophyta</taxon>
        <taxon>Tracheophyta</taxon>
        <taxon>Spermatophyta</taxon>
        <taxon>Magnoliopsida</taxon>
        <taxon>Ranunculales</taxon>
        <taxon>Ranunculaceae</taxon>
        <taxon>Thalictroideae</taxon>
        <taxon>Thalictrum</taxon>
    </lineage>
</organism>